<organism evidence="1 2">
    <name type="scientific">Bimuria novae-zelandiae CBS 107.79</name>
    <dbReference type="NCBI Taxonomy" id="1447943"/>
    <lineage>
        <taxon>Eukaryota</taxon>
        <taxon>Fungi</taxon>
        <taxon>Dikarya</taxon>
        <taxon>Ascomycota</taxon>
        <taxon>Pezizomycotina</taxon>
        <taxon>Dothideomycetes</taxon>
        <taxon>Pleosporomycetidae</taxon>
        <taxon>Pleosporales</taxon>
        <taxon>Massarineae</taxon>
        <taxon>Didymosphaeriaceae</taxon>
        <taxon>Bimuria</taxon>
    </lineage>
</organism>
<gene>
    <name evidence="1" type="ORF">BU23DRAFT_165352</name>
</gene>
<dbReference type="EMBL" id="ML976688">
    <property type="protein sequence ID" value="KAF1972291.1"/>
    <property type="molecule type" value="Genomic_DNA"/>
</dbReference>
<keyword evidence="2" id="KW-1185">Reference proteome</keyword>
<evidence type="ECO:0000313" key="1">
    <source>
        <dbReference type="EMBL" id="KAF1972291.1"/>
    </source>
</evidence>
<accession>A0A6A5V4Y6</accession>
<name>A0A6A5V4Y6_9PLEO</name>
<reference evidence="1" key="1">
    <citation type="journal article" date="2020" name="Stud. Mycol.">
        <title>101 Dothideomycetes genomes: a test case for predicting lifestyles and emergence of pathogens.</title>
        <authorList>
            <person name="Haridas S."/>
            <person name="Albert R."/>
            <person name="Binder M."/>
            <person name="Bloem J."/>
            <person name="Labutti K."/>
            <person name="Salamov A."/>
            <person name="Andreopoulos B."/>
            <person name="Baker S."/>
            <person name="Barry K."/>
            <person name="Bills G."/>
            <person name="Bluhm B."/>
            <person name="Cannon C."/>
            <person name="Castanera R."/>
            <person name="Culley D."/>
            <person name="Daum C."/>
            <person name="Ezra D."/>
            <person name="Gonzalez J."/>
            <person name="Henrissat B."/>
            <person name="Kuo A."/>
            <person name="Liang C."/>
            <person name="Lipzen A."/>
            <person name="Lutzoni F."/>
            <person name="Magnuson J."/>
            <person name="Mondo S."/>
            <person name="Nolan M."/>
            <person name="Ohm R."/>
            <person name="Pangilinan J."/>
            <person name="Park H.-J."/>
            <person name="Ramirez L."/>
            <person name="Alfaro M."/>
            <person name="Sun H."/>
            <person name="Tritt A."/>
            <person name="Yoshinaga Y."/>
            <person name="Zwiers L.-H."/>
            <person name="Turgeon B."/>
            <person name="Goodwin S."/>
            <person name="Spatafora J."/>
            <person name="Crous P."/>
            <person name="Grigoriev I."/>
        </authorList>
    </citation>
    <scope>NUCLEOTIDE SEQUENCE</scope>
    <source>
        <strain evidence="1">CBS 107.79</strain>
    </source>
</reference>
<protein>
    <submittedName>
        <fullName evidence="1">Uncharacterized protein</fullName>
    </submittedName>
</protein>
<dbReference type="Proteomes" id="UP000800036">
    <property type="component" value="Unassembled WGS sequence"/>
</dbReference>
<evidence type="ECO:0000313" key="2">
    <source>
        <dbReference type="Proteomes" id="UP000800036"/>
    </source>
</evidence>
<dbReference type="AlphaFoldDB" id="A0A6A5V4Y6"/>
<proteinExistence type="predicted"/>
<sequence length="204" mass="22647">MAAEWACRTRSYVCSWGPSSSQTRTRAREENTCPDQGIFTGFGSVSSIVVGCPAPSSQVPACTSGSQSQNCPRVLVPVWVQACSGRRIIKLITTSLPLYTNPGKDTELSRMFISPEPQSERLRQRQRIYARAFGGEGAGDIQFPERRRGCWFWAKPRKLRTENQAKYSSVSITLIVQHGICLQVPLADLKPHQYPTLSPSKCPL</sequence>